<accession>A0A495V9R8</accession>
<name>A0A495V9R8_9GAMM</name>
<gene>
    <name evidence="2" type="ORF">BDD21_2809</name>
</gene>
<dbReference type="AlphaFoldDB" id="A0A495V9R8"/>
<organism evidence="2 3">
    <name type="scientific">Thiocapsa rosea</name>
    <dbReference type="NCBI Taxonomy" id="69360"/>
    <lineage>
        <taxon>Bacteria</taxon>
        <taxon>Pseudomonadati</taxon>
        <taxon>Pseudomonadota</taxon>
        <taxon>Gammaproteobacteria</taxon>
        <taxon>Chromatiales</taxon>
        <taxon>Chromatiaceae</taxon>
        <taxon>Thiocapsa</taxon>
    </lineage>
</organism>
<feature type="region of interest" description="Disordered" evidence="1">
    <location>
        <begin position="46"/>
        <end position="65"/>
    </location>
</feature>
<dbReference type="EMBL" id="RBXL01000001">
    <property type="protein sequence ID" value="RKT45363.1"/>
    <property type="molecule type" value="Genomic_DNA"/>
</dbReference>
<reference evidence="2 3" key="1">
    <citation type="submission" date="2018-10" db="EMBL/GenBank/DDBJ databases">
        <title>Genomic Encyclopedia of Archaeal and Bacterial Type Strains, Phase II (KMG-II): from individual species to whole genera.</title>
        <authorList>
            <person name="Goeker M."/>
        </authorList>
    </citation>
    <scope>NUCLEOTIDE SEQUENCE [LARGE SCALE GENOMIC DNA]</scope>
    <source>
        <strain evidence="2 3">DSM 235</strain>
    </source>
</reference>
<evidence type="ECO:0000313" key="2">
    <source>
        <dbReference type="EMBL" id="RKT45363.1"/>
    </source>
</evidence>
<keyword evidence="3" id="KW-1185">Reference proteome</keyword>
<dbReference type="Proteomes" id="UP000274556">
    <property type="component" value="Unassembled WGS sequence"/>
</dbReference>
<sequence length="65" mass="7466">MRTTVTLDDNLLEEAQRLTGLTRRKDLIQEGLKALIARESARRLARLGGSEPQVEPIQRHRFDPQ</sequence>
<dbReference type="Pfam" id="PF09957">
    <property type="entry name" value="VapB_antitoxin"/>
    <property type="match status" value="1"/>
</dbReference>
<proteinExistence type="predicted"/>
<evidence type="ECO:0000313" key="3">
    <source>
        <dbReference type="Proteomes" id="UP000274556"/>
    </source>
</evidence>
<comment type="caution">
    <text evidence="2">The sequence shown here is derived from an EMBL/GenBank/DDBJ whole genome shotgun (WGS) entry which is preliminary data.</text>
</comment>
<evidence type="ECO:0000256" key="1">
    <source>
        <dbReference type="SAM" id="MobiDB-lite"/>
    </source>
</evidence>
<dbReference type="OrthoDB" id="332069at2"/>
<protein>
    <submittedName>
        <fullName evidence="2">VapB protein of antitoxin of type II toxin-antitoxin system</fullName>
    </submittedName>
</protein>
<dbReference type="InterPro" id="IPR019239">
    <property type="entry name" value="VapB_antitoxin"/>
</dbReference>